<sequence>MEEVKWIVLISIPLIVTFAVKKFFRELLYHPYCLKENYKKKLIPVCGGIVFVPSFFASIFLINLLGHSVEYQEVILIALSLISFVGFADDLIGDTKVKGLKGHILRLIKGKPTTGSLKALGGLLIAAFVSYEIAGISLIEVTIDSLIIALFTNLLNLLDLRPGRCAKGFLLLSLLFLLIGRGKPEFLFILFVIVLVYLPEDLKAQLMMGDTGSNVLGMASGIAAILLFNFYEKLILLFALILFHLFTEKYSLTAIIEKNKFLNYLDMLGRKGEE</sequence>
<organism evidence="8 9">
    <name type="scientific">Caldanaerobacter subterraneus subsp. pacificus DSM 12653</name>
    <dbReference type="NCBI Taxonomy" id="391606"/>
    <lineage>
        <taxon>Bacteria</taxon>
        <taxon>Bacillati</taxon>
        <taxon>Bacillota</taxon>
        <taxon>Clostridia</taxon>
        <taxon>Thermoanaerobacterales</taxon>
        <taxon>Thermoanaerobacteraceae</taxon>
        <taxon>Caldanaerobacter</taxon>
    </lineage>
</organism>
<feature type="transmembrane region" description="Helical" evidence="7">
    <location>
        <begin position="45"/>
        <end position="65"/>
    </location>
</feature>
<feature type="transmembrane region" description="Helical" evidence="7">
    <location>
        <begin position="170"/>
        <end position="198"/>
    </location>
</feature>
<comment type="caution">
    <text evidence="8">The sequence shown here is derived from an EMBL/GenBank/DDBJ whole genome shotgun (WGS) entry which is preliminary data.</text>
</comment>
<feature type="transmembrane region" description="Helical" evidence="7">
    <location>
        <begin position="71"/>
        <end position="92"/>
    </location>
</feature>
<gene>
    <name evidence="8" type="ORF">CDSM653_01226</name>
</gene>
<feature type="binding site" evidence="6">
    <location>
        <position position="210"/>
    </location>
    <ligand>
        <name>Mg(2+)</name>
        <dbReference type="ChEBI" id="CHEBI:18420"/>
    </ligand>
</feature>
<accession>A0A0F5PMX4</accession>
<dbReference type="GO" id="GO:0016020">
    <property type="term" value="C:membrane"/>
    <property type="evidence" value="ECO:0007669"/>
    <property type="project" value="UniProtKB-SubCell"/>
</dbReference>
<dbReference type="Pfam" id="PF00953">
    <property type="entry name" value="Glycos_transf_4"/>
    <property type="match status" value="1"/>
</dbReference>
<evidence type="ECO:0008006" key="10">
    <source>
        <dbReference type="Google" id="ProtNLM"/>
    </source>
</evidence>
<keyword evidence="6" id="KW-0460">Magnesium</keyword>
<dbReference type="GO" id="GO:0016780">
    <property type="term" value="F:phosphotransferase activity, for other substituted phosphate groups"/>
    <property type="evidence" value="ECO:0007669"/>
    <property type="project" value="InterPro"/>
</dbReference>
<keyword evidence="2" id="KW-0808">Transferase</keyword>
<feature type="transmembrane region" description="Helical" evidence="7">
    <location>
        <begin position="6"/>
        <end position="24"/>
    </location>
</feature>
<feature type="binding site" evidence="6">
    <location>
        <position position="156"/>
    </location>
    <ligand>
        <name>Mg(2+)</name>
        <dbReference type="ChEBI" id="CHEBI:18420"/>
    </ligand>
</feature>
<reference evidence="8 9" key="2">
    <citation type="journal article" date="2015" name="BMC Genomics">
        <title>Analysis of three genomes within the thermophilic bacterial species Caldanaerobacter subterraneus with a focus on carbon monoxide dehydrogenase evolution and hydrolase diversity.</title>
        <authorList>
            <person name="Sant'Anna F.H."/>
            <person name="Lebedinsky A.V."/>
            <person name="Sokolova T.G."/>
            <person name="Robb F.T."/>
            <person name="Gonzalez J.M."/>
        </authorList>
    </citation>
    <scope>NUCLEOTIDE SEQUENCE [LARGE SCALE GENOMIC DNA]</scope>
    <source>
        <strain evidence="8 9">DSM 12653</strain>
    </source>
</reference>
<evidence type="ECO:0000256" key="7">
    <source>
        <dbReference type="SAM" id="Phobius"/>
    </source>
</evidence>
<evidence type="ECO:0000256" key="2">
    <source>
        <dbReference type="ARBA" id="ARBA00022679"/>
    </source>
</evidence>
<proteinExistence type="predicted"/>
<evidence type="ECO:0000256" key="4">
    <source>
        <dbReference type="ARBA" id="ARBA00022989"/>
    </source>
</evidence>
<protein>
    <recommendedName>
        <fullName evidence="10">UDP-N-acetylmuramyl pentapeptide phosphotransferase/UDP-N-acetylglucosamine-1-phosphate transferase</fullName>
    </recommendedName>
</protein>
<name>A0A0F5PMX4_9THEO</name>
<dbReference type="InterPro" id="IPR000715">
    <property type="entry name" value="Glycosyl_transferase_4"/>
</dbReference>
<keyword evidence="3 7" id="KW-0812">Transmembrane</keyword>
<reference evidence="8 9" key="1">
    <citation type="submission" date="2008-07" db="EMBL/GenBank/DDBJ databases">
        <authorList>
            <person name="Gonzalez J."/>
            <person name="Sokolova T."/>
            <person name="Ferriera S."/>
            <person name="Johnson J."/>
            <person name="Kravitz S."/>
            <person name="Beeson K."/>
            <person name="Sutton G."/>
            <person name="Rogers Y.-H."/>
            <person name="Friedman R."/>
            <person name="Frazier M."/>
            <person name="Venter J.C."/>
        </authorList>
    </citation>
    <scope>NUCLEOTIDE SEQUENCE [LARGE SCALE GENOMIC DNA]</scope>
    <source>
        <strain evidence="8 9">DSM 12653</strain>
    </source>
</reference>
<comment type="cofactor">
    <cofactor evidence="6">
        <name>Mg(2+)</name>
        <dbReference type="ChEBI" id="CHEBI:18420"/>
    </cofactor>
</comment>
<reference evidence="9" key="3">
    <citation type="submission" date="2015-02" db="EMBL/GenBank/DDBJ databases">
        <title>Genome analysis of three genomes within the thermophilic hydrogenogenic bacterial species Caldanaerobacter subterraneus.</title>
        <authorList>
            <person name="Sant'Anna F.H."/>
            <person name="Lebedinsky A."/>
            <person name="Sokolova T."/>
            <person name="Robb F.T."/>
            <person name="Gonzalez J.M."/>
        </authorList>
    </citation>
    <scope>NUCLEOTIDE SEQUENCE [LARGE SCALE GENOMIC DNA]</scope>
    <source>
        <strain evidence="9">DSM 12653</strain>
    </source>
</reference>
<feature type="transmembrane region" description="Helical" evidence="7">
    <location>
        <begin position="218"/>
        <end position="243"/>
    </location>
</feature>
<evidence type="ECO:0000256" key="6">
    <source>
        <dbReference type="PIRSR" id="PIRSR600715-1"/>
    </source>
</evidence>
<evidence type="ECO:0000313" key="9">
    <source>
        <dbReference type="Proteomes" id="UP000010146"/>
    </source>
</evidence>
<evidence type="ECO:0000256" key="5">
    <source>
        <dbReference type="ARBA" id="ARBA00023136"/>
    </source>
</evidence>
<evidence type="ECO:0000256" key="1">
    <source>
        <dbReference type="ARBA" id="ARBA00004141"/>
    </source>
</evidence>
<feature type="transmembrane region" description="Helical" evidence="7">
    <location>
        <begin position="137"/>
        <end position="158"/>
    </location>
</feature>
<keyword evidence="4 7" id="KW-1133">Transmembrane helix</keyword>
<keyword evidence="5 7" id="KW-0472">Membrane</keyword>
<dbReference type="GO" id="GO:0046872">
    <property type="term" value="F:metal ion binding"/>
    <property type="evidence" value="ECO:0007669"/>
    <property type="project" value="UniProtKB-KW"/>
</dbReference>
<feature type="transmembrane region" description="Helical" evidence="7">
    <location>
        <begin position="113"/>
        <end position="131"/>
    </location>
</feature>
<keyword evidence="6" id="KW-0479">Metal-binding</keyword>
<dbReference type="EMBL" id="ABXP02000071">
    <property type="protein sequence ID" value="KKC29741.1"/>
    <property type="molecule type" value="Genomic_DNA"/>
</dbReference>
<dbReference type="AlphaFoldDB" id="A0A0F5PMX4"/>
<evidence type="ECO:0000256" key="3">
    <source>
        <dbReference type="ARBA" id="ARBA00022692"/>
    </source>
</evidence>
<dbReference type="Proteomes" id="UP000010146">
    <property type="component" value="Unassembled WGS sequence"/>
</dbReference>
<evidence type="ECO:0000313" key="8">
    <source>
        <dbReference type="EMBL" id="KKC29741.1"/>
    </source>
</evidence>
<comment type="subcellular location">
    <subcellularLocation>
        <location evidence="1">Membrane</location>
        <topology evidence="1">Multi-pass membrane protein</topology>
    </subcellularLocation>
</comment>